<name>A0AAN9IT37_CLITE</name>
<dbReference type="AlphaFoldDB" id="A0AAN9IT37"/>
<protein>
    <submittedName>
        <fullName evidence="3">Uncharacterized protein</fullName>
    </submittedName>
</protein>
<organism evidence="3 4">
    <name type="scientific">Clitoria ternatea</name>
    <name type="common">Butterfly pea</name>
    <dbReference type="NCBI Taxonomy" id="43366"/>
    <lineage>
        <taxon>Eukaryota</taxon>
        <taxon>Viridiplantae</taxon>
        <taxon>Streptophyta</taxon>
        <taxon>Embryophyta</taxon>
        <taxon>Tracheophyta</taxon>
        <taxon>Spermatophyta</taxon>
        <taxon>Magnoliopsida</taxon>
        <taxon>eudicotyledons</taxon>
        <taxon>Gunneridae</taxon>
        <taxon>Pentapetalae</taxon>
        <taxon>rosids</taxon>
        <taxon>fabids</taxon>
        <taxon>Fabales</taxon>
        <taxon>Fabaceae</taxon>
        <taxon>Papilionoideae</taxon>
        <taxon>50 kb inversion clade</taxon>
        <taxon>NPAAA clade</taxon>
        <taxon>indigoferoid/millettioid clade</taxon>
        <taxon>Phaseoleae</taxon>
        <taxon>Clitoria</taxon>
    </lineage>
</organism>
<evidence type="ECO:0000256" key="2">
    <source>
        <dbReference type="SAM" id="MobiDB-lite"/>
    </source>
</evidence>
<feature type="compositionally biased region" description="Polar residues" evidence="2">
    <location>
        <begin position="607"/>
        <end position="619"/>
    </location>
</feature>
<dbReference type="Proteomes" id="UP001359559">
    <property type="component" value="Unassembled WGS sequence"/>
</dbReference>
<accession>A0AAN9IT37</accession>
<dbReference type="EMBL" id="JAYKXN010000005">
    <property type="protein sequence ID" value="KAK7285803.1"/>
    <property type="molecule type" value="Genomic_DNA"/>
</dbReference>
<feature type="coiled-coil region" evidence="1">
    <location>
        <begin position="192"/>
        <end position="290"/>
    </location>
</feature>
<proteinExistence type="predicted"/>
<dbReference type="InterPro" id="IPR043424">
    <property type="entry name" value="BLT-like"/>
</dbReference>
<feature type="region of interest" description="Disordered" evidence="2">
    <location>
        <begin position="605"/>
        <end position="625"/>
    </location>
</feature>
<sequence length="625" mass="71129">MEIRGKRGKKKEGLIVMEKRRGLSTPPPTWRLEFPSQQNGNHKSSNVQEFLNFPTSLSVRNLCAKLWEIQPLHAKMNKPRIRLHQHRRDTVHSPSYKSASARSLQRHVQTSLAQHHTSVKRNSCTPQPISLASYGSSMQVALSNHVNHLSSPDFKGRNRESSGNSKTSTELLNVLNRIWCLEEQHASNVSAVKALNMELDLSRAQVKKLLQEKQLNKHKMENLMKQITEDKVVKNKGHDKMKAAVQSVKEEIEDERRLRKHSESLHRRLAKELSEVKSSFSASLRDLERERNARILLENLCDDFAKGIRDYEHEIRSLMRNNAEKSPVKGESIDRLILHLSEAWLDERKQMKLVQARSSSIVDNLGVDIETFLHAKRFVNYGNNTKEIKEIYPCLGLTDSFALDEAPHNMAEEDSINANTLEQKRTSEKLNSNNTAEVHIEKKRGLNSARKQVQSKEINEECKLQAKMGKNMSWDENESWFNERKSSENGGDSTALFNTPGASTVCDATQGPPESDGLWTKRMNSSHRLDNMVRNSSLSSEGDRVYPESIFREDSYVHSVVTGNSSDVKQRKSTLVVPDFDNSESCSRGAKDNSLMAKLLEARLDGQKSQSRVTKSSIRSIKRNF</sequence>
<keyword evidence="4" id="KW-1185">Reference proteome</keyword>
<comment type="caution">
    <text evidence="3">The sequence shown here is derived from an EMBL/GenBank/DDBJ whole genome shotgun (WGS) entry which is preliminary data.</text>
</comment>
<evidence type="ECO:0000313" key="4">
    <source>
        <dbReference type="Proteomes" id="UP001359559"/>
    </source>
</evidence>
<dbReference type="PANTHER" id="PTHR31071:SF9">
    <property type="entry name" value="INTRACELLULAR PROTEIN TRANSPORT PROTEIN USO1-RELATED"/>
    <property type="match status" value="1"/>
</dbReference>
<reference evidence="3 4" key="1">
    <citation type="submission" date="2024-01" db="EMBL/GenBank/DDBJ databases">
        <title>The genomes of 5 underutilized Papilionoideae crops provide insights into root nodulation and disease resistance.</title>
        <authorList>
            <person name="Yuan L."/>
        </authorList>
    </citation>
    <scope>NUCLEOTIDE SEQUENCE [LARGE SCALE GENOMIC DNA]</scope>
    <source>
        <strain evidence="3">LY-2023</strain>
        <tissue evidence="3">Leaf</tissue>
    </source>
</reference>
<evidence type="ECO:0000313" key="3">
    <source>
        <dbReference type="EMBL" id="KAK7285803.1"/>
    </source>
</evidence>
<feature type="region of interest" description="Disordered" evidence="2">
    <location>
        <begin position="500"/>
        <end position="520"/>
    </location>
</feature>
<gene>
    <name evidence="3" type="ORF">RJT34_20584</name>
</gene>
<dbReference type="PANTHER" id="PTHR31071">
    <property type="entry name" value="GB|AAF24581.1"/>
    <property type="match status" value="1"/>
</dbReference>
<keyword evidence="1" id="KW-0175">Coiled coil</keyword>
<evidence type="ECO:0000256" key="1">
    <source>
        <dbReference type="SAM" id="Coils"/>
    </source>
</evidence>